<dbReference type="EMBL" id="JBBPIX010000007">
    <property type="protein sequence ID" value="MEK6465085.1"/>
    <property type="molecule type" value="Genomic_DNA"/>
</dbReference>
<proteinExistence type="predicted"/>
<reference evidence="1 2" key="1">
    <citation type="submission" date="2024-03" db="EMBL/GenBank/DDBJ databases">
        <title>Draft genome sequence of Pseudonocardia carboxydivorans JCM 14827.</title>
        <authorList>
            <person name="Duangmal K."/>
        </authorList>
    </citation>
    <scope>NUCLEOTIDE SEQUENCE [LARGE SCALE GENOMIC DNA]</scope>
    <source>
        <strain evidence="1 2">JCM 14827</strain>
    </source>
</reference>
<dbReference type="Proteomes" id="UP001367513">
    <property type="component" value="Unassembled WGS sequence"/>
</dbReference>
<evidence type="ECO:0000313" key="2">
    <source>
        <dbReference type="Proteomes" id="UP001367513"/>
    </source>
</evidence>
<organism evidence="1 2">
    <name type="scientific">Pseudonocardia alni subsp. carboxydivorans</name>
    <dbReference type="NCBI Taxonomy" id="415010"/>
    <lineage>
        <taxon>Bacteria</taxon>
        <taxon>Bacillati</taxon>
        <taxon>Actinomycetota</taxon>
        <taxon>Actinomycetes</taxon>
        <taxon>Pseudonocardiales</taxon>
        <taxon>Pseudonocardiaceae</taxon>
        <taxon>Pseudonocardia</taxon>
    </lineage>
</organism>
<evidence type="ECO:0000313" key="1">
    <source>
        <dbReference type="EMBL" id="MEK6465085.1"/>
    </source>
</evidence>
<comment type="caution">
    <text evidence="1">The sequence shown here is derived from an EMBL/GenBank/DDBJ whole genome shotgun (WGS) entry which is preliminary data.</text>
</comment>
<dbReference type="RefSeq" id="WP_346108845.1">
    <property type="nucleotide sequence ID" value="NZ_BAAAOD010000109.1"/>
</dbReference>
<accession>A0ABU9AI77</accession>
<name>A0ABU9AI77_PSEA5</name>
<sequence>MTAPESVPPPGDYGDGPVFLRVHRARAAGHWPVPGFDREVNDRALAADPDHDWIRVPQGNSRCGHADRDRLVADHALPGDAVEVVRFRPPPGRRR</sequence>
<protein>
    <submittedName>
        <fullName evidence="1">Uncharacterized protein</fullName>
    </submittedName>
</protein>
<gene>
    <name evidence="1" type="ORF">WG925_15165</name>
</gene>
<keyword evidence="2" id="KW-1185">Reference proteome</keyword>